<dbReference type="AlphaFoldDB" id="M2ZW71"/>
<dbReference type="Proteomes" id="UP000011744">
    <property type="component" value="Unassembled WGS sequence"/>
</dbReference>
<sequence>MASVHKKEERYRTLIELGIALSAERNHNRLMEKILLGAKSMCNADGGTLYLMTEAKDGLRFEIMLNDTLNIAMGGTTGKPIPFPPLRLHDDQGEPNHKNVSSSCALTAQTVNIADAYDVDKYDFTGTKAFDAKTGYRSKSFLTVPLKNYEGEVIGVIQLINARDGRNRIVEFGPDITPLIEALASQAAVALDNQRLIEAQKNLFKSFIQVIAGSIDAKSPYTGGHCHRVPAITFMLAQAACDATEGPFADFSLTEDEWYELEVAGGLHDCGKVTTPEYIVDKATKLETIYNRIHEVRMRFEVAKRDAVIAYLEGLVAGEEKADILKARMDAELAQLDADFAFVAECNVGGEFMAPDKVERLKAIAERSWVRTLDDTMGLSLDETRRRTGDEPKPPVAEKMLADKDWHIVPHEINVDVSRYDSEGFKMKPLEHRYNLGELYNLAIGRGTLTAEDRFKINDHIVQTIFMLKALPFPKNLSRVAEWAGGHHEKMDGGGYPKGLKRDEMSLPARMMAVADIFEALTAADRPYKKPKTLSESLKIMSFMVKDQHIDHELWELFLTSGVWKEYAEKYLRPEQVDAVDVSSYLPRKAAE</sequence>
<keyword evidence="3" id="KW-1185">Reference proteome</keyword>
<dbReference type="RefSeq" id="WP_008613733.1">
    <property type="nucleotide sequence ID" value="NZ_AONQ01000003.1"/>
</dbReference>
<dbReference type="InterPro" id="IPR037522">
    <property type="entry name" value="HD_GYP_dom"/>
</dbReference>
<evidence type="ECO:0000313" key="2">
    <source>
        <dbReference type="EMBL" id="EME71662.1"/>
    </source>
</evidence>
<accession>M2ZW71</accession>
<gene>
    <name evidence="2" type="ORF">H261_01981</name>
</gene>
<dbReference type="eggNOG" id="COG2206">
    <property type="taxonomic scope" value="Bacteria"/>
</dbReference>
<dbReference type="PANTHER" id="PTHR43155:SF2">
    <property type="entry name" value="CYCLIC DI-GMP PHOSPHODIESTERASE PA4108"/>
    <property type="match status" value="1"/>
</dbReference>
<dbReference type="PROSITE" id="PS51832">
    <property type="entry name" value="HD_GYP"/>
    <property type="match status" value="1"/>
</dbReference>
<protein>
    <submittedName>
        <fullName evidence="2">HD-GYP domain-containing protein</fullName>
    </submittedName>
</protein>
<dbReference type="SUPFAM" id="SSF55781">
    <property type="entry name" value="GAF domain-like"/>
    <property type="match status" value="1"/>
</dbReference>
<dbReference type="InterPro" id="IPR003607">
    <property type="entry name" value="HD/PDEase_dom"/>
</dbReference>
<dbReference type="SUPFAM" id="SSF109604">
    <property type="entry name" value="HD-domain/PDEase-like"/>
    <property type="match status" value="2"/>
</dbReference>
<dbReference type="Pfam" id="PF01590">
    <property type="entry name" value="GAF"/>
    <property type="match status" value="1"/>
</dbReference>
<dbReference type="CDD" id="cd00077">
    <property type="entry name" value="HDc"/>
    <property type="match status" value="1"/>
</dbReference>
<organism evidence="2 3">
    <name type="scientific">Paramagnetospirillum caucaseum</name>
    <dbReference type="NCBI Taxonomy" id="1244869"/>
    <lineage>
        <taxon>Bacteria</taxon>
        <taxon>Pseudomonadati</taxon>
        <taxon>Pseudomonadota</taxon>
        <taxon>Alphaproteobacteria</taxon>
        <taxon>Rhodospirillales</taxon>
        <taxon>Magnetospirillaceae</taxon>
        <taxon>Paramagnetospirillum</taxon>
    </lineage>
</organism>
<dbReference type="PATRIC" id="fig|1244869.3.peg.391"/>
<dbReference type="GO" id="GO:0008081">
    <property type="term" value="F:phosphoric diester hydrolase activity"/>
    <property type="evidence" value="ECO:0007669"/>
    <property type="project" value="UniProtKB-ARBA"/>
</dbReference>
<dbReference type="InterPro" id="IPR029016">
    <property type="entry name" value="GAF-like_dom_sf"/>
</dbReference>
<dbReference type="Gene3D" id="3.30.450.40">
    <property type="match status" value="1"/>
</dbReference>
<dbReference type="OrthoDB" id="9802066at2"/>
<name>M2ZW71_9PROT</name>
<proteinExistence type="predicted"/>
<comment type="caution">
    <text evidence="2">The sequence shown here is derived from an EMBL/GenBank/DDBJ whole genome shotgun (WGS) entry which is preliminary data.</text>
</comment>
<evidence type="ECO:0000313" key="3">
    <source>
        <dbReference type="Proteomes" id="UP000011744"/>
    </source>
</evidence>
<evidence type="ECO:0000259" key="1">
    <source>
        <dbReference type="PROSITE" id="PS51832"/>
    </source>
</evidence>
<dbReference type="InterPro" id="IPR003018">
    <property type="entry name" value="GAF"/>
</dbReference>
<feature type="domain" description="HD-GYP" evidence="1">
    <location>
        <begin position="365"/>
        <end position="574"/>
    </location>
</feature>
<dbReference type="SMART" id="SM00065">
    <property type="entry name" value="GAF"/>
    <property type="match status" value="1"/>
</dbReference>
<dbReference type="Pfam" id="PF13487">
    <property type="entry name" value="HD_5"/>
    <property type="match status" value="1"/>
</dbReference>
<dbReference type="PANTHER" id="PTHR43155">
    <property type="entry name" value="CYCLIC DI-GMP PHOSPHODIESTERASE PA4108-RELATED"/>
    <property type="match status" value="1"/>
</dbReference>
<reference evidence="2 3" key="1">
    <citation type="journal article" date="2014" name="Genome Announc.">
        <title>Draft Genome Sequence of Magnetospirillum sp. Strain SO-1, a Freshwater Magnetotactic Bacterium Isolated from the Ol'khovka River, Russia.</title>
        <authorList>
            <person name="Grouzdev D.S."/>
            <person name="Dziuba M.V."/>
            <person name="Sukhacheva M.S."/>
            <person name="Mardanov A.V."/>
            <person name="Beletskiy A.V."/>
            <person name="Kuznetsov B.B."/>
            <person name="Skryabin K.G."/>
        </authorList>
    </citation>
    <scope>NUCLEOTIDE SEQUENCE [LARGE SCALE GENOMIC DNA]</scope>
    <source>
        <strain evidence="2 3">SO-1</strain>
    </source>
</reference>
<dbReference type="Gene3D" id="1.10.3210.10">
    <property type="entry name" value="Hypothetical protein af1432"/>
    <property type="match status" value="2"/>
</dbReference>
<dbReference type="eggNOG" id="COG2203">
    <property type="taxonomic scope" value="Bacteria"/>
</dbReference>
<dbReference type="STRING" id="1244869.H261_01981"/>
<dbReference type="EMBL" id="AONQ01000003">
    <property type="protein sequence ID" value="EME71662.1"/>
    <property type="molecule type" value="Genomic_DNA"/>
</dbReference>